<comment type="caution">
    <text evidence="1">The sequence shown here is derived from an EMBL/GenBank/DDBJ whole genome shotgun (WGS) entry which is preliminary data.</text>
</comment>
<proteinExistence type="predicted"/>
<name>A0A329BI42_9BURK</name>
<evidence type="ECO:0000313" key="2">
    <source>
        <dbReference type="Proteomes" id="UP000248918"/>
    </source>
</evidence>
<dbReference type="AlphaFoldDB" id="A0A329BI42"/>
<sequence length="211" mass="22808">MILRPQPRRTFAATAIVQCYLVGRSDNRPGACCEGDHLSIARMMWLSVKGLADNEEGARAVCTVPPGPWPIPVAETQFDAQAAHHGIVEAQGALEITNAEKDMRKHACSRGDTAIASTTRCQPGPEVAQARGQIPGGPSECRRMIVGESGGHVERLELAAYCQTRSAQRGTRSSNGNVGSFVVSDMILLRTGFEVMLLEYPFAESFHLRTS</sequence>
<reference evidence="1 2" key="1">
    <citation type="submission" date="2018-06" db="EMBL/GenBank/DDBJ databases">
        <title>Genomic Encyclopedia of Type Strains, Phase III (KMG-III): the genomes of soil and plant-associated and newly described type strains.</title>
        <authorList>
            <person name="Whitman W."/>
        </authorList>
    </citation>
    <scope>NUCLEOTIDE SEQUENCE [LARGE SCALE GENOMIC DNA]</scope>
    <source>
        <strain evidence="1 2">LMG 23644</strain>
    </source>
</reference>
<evidence type="ECO:0000313" key="1">
    <source>
        <dbReference type="EMBL" id="RAS22393.1"/>
    </source>
</evidence>
<gene>
    <name evidence="1" type="ORF">BX591_124104</name>
</gene>
<protein>
    <submittedName>
        <fullName evidence="1">Uncharacterized protein</fullName>
    </submittedName>
</protein>
<accession>A0A329BI42</accession>
<dbReference type="Proteomes" id="UP000248918">
    <property type="component" value="Unassembled WGS sequence"/>
</dbReference>
<dbReference type="EMBL" id="QLTK01000024">
    <property type="protein sequence ID" value="RAS22393.1"/>
    <property type="molecule type" value="Genomic_DNA"/>
</dbReference>
<organism evidence="1 2">
    <name type="scientific">Paraburkholderia bryophila</name>
    <dbReference type="NCBI Taxonomy" id="420952"/>
    <lineage>
        <taxon>Bacteria</taxon>
        <taxon>Pseudomonadati</taxon>
        <taxon>Pseudomonadota</taxon>
        <taxon>Betaproteobacteria</taxon>
        <taxon>Burkholderiales</taxon>
        <taxon>Burkholderiaceae</taxon>
        <taxon>Paraburkholderia</taxon>
    </lineage>
</organism>